<evidence type="ECO:0000256" key="6">
    <source>
        <dbReference type="SAM" id="Phobius"/>
    </source>
</evidence>
<dbReference type="GO" id="GO:0005886">
    <property type="term" value="C:plasma membrane"/>
    <property type="evidence" value="ECO:0007669"/>
    <property type="project" value="UniProtKB-SubCell"/>
</dbReference>
<dbReference type="PANTHER" id="PTHR30619:SF1">
    <property type="entry name" value="RECOMBINATION PROTEIN 2"/>
    <property type="match status" value="1"/>
</dbReference>
<dbReference type="NCBIfam" id="TIGR00360">
    <property type="entry name" value="ComEC_N-term"/>
    <property type="match status" value="1"/>
</dbReference>
<feature type="transmembrane region" description="Helical" evidence="6">
    <location>
        <begin position="197"/>
        <end position="219"/>
    </location>
</feature>
<feature type="transmembrane region" description="Helical" evidence="6">
    <location>
        <begin position="341"/>
        <end position="361"/>
    </location>
</feature>
<evidence type="ECO:0000256" key="1">
    <source>
        <dbReference type="ARBA" id="ARBA00004651"/>
    </source>
</evidence>
<evidence type="ECO:0000313" key="9">
    <source>
        <dbReference type="EMBL" id="MTH78894.1"/>
    </source>
</evidence>
<comment type="subcellular location">
    <subcellularLocation>
        <location evidence="1">Cell membrane</location>
        <topology evidence="1">Multi-pass membrane protein</topology>
    </subcellularLocation>
</comment>
<feature type="transmembrane region" description="Helical" evidence="6">
    <location>
        <begin position="437"/>
        <end position="454"/>
    </location>
</feature>
<accession>A0A6L6JFK9</accession>
<name>A0A6L6JFK9_9RHOB</name>
<dbReference type="Pfam" id="PF13567">
    <property type="entry name" value="DUF4131"/>
    <property type="match status" value="1"/>
</dbReference>
<dbReference type="EMBL" id="WMIE01000008">
    <property type="protein sequence ID" value="MTH78894.1"/>
    <property type="molecule type" value="Genomic_DNA"/>
</dbReference>
<feature type="transmembrane region" description="Helical" evidence="6">
    <location>
        <begin position="290"/>
        <end position="321"/>
    </location>
</feature>
<keyword evidence="3 6" id="KW-0812">Transmembrane</keyword>
<dbReference type="PANTHER" id="PTHR30619">
    <property type="entry name" value="DNA INTERNALIZATION/COMPETENCE PROTEIN COMEC/REC2"/>
    <property type="match status" value="1"/>
</dbReference>
<proteinExistence type="predicted"/>
<dbReference type="AlphaFoldDB" id="A0A6L6JFK9"/>
<dbReference type="InterPro" id="IPR025405">
    <property type="entry name" value="DUF4131"/>
</dbReference>
<feature type="domain" description="ComEC/Rec2-related protein" evidence="7">
    <location>
        <begin position="176"/>
        <end position="450"/>
    </location>
</feature>
<evidence type="ECO:0000259" key="8">
    <source>
        <dbReference type="Pfam" id="PF13567"/>
    </source>
</evidence>
<dbReference type="Proteomes" id="UP000478183">
    <property type="component" value="Unassembled WGS sequence"/>
</dbReference>
<dbReference type="OrthoDB" id="9790149at2"/>
<keyword evidence="2" id="KW-1003">Cell membrane</keyword>
<reference evidence="9 10" key="1">
    <citation type="submission" date="2019-11" db="EMBL/GenBank/DDBJ databases">
        <authorList>
            <person name="Dong K."/>
        </authorList>
    </citation>
    <scope>NUCLEOTIDE SEQUENCE [LARGE SCALE GENOMIC DNA]</scope>
    <source>
        <strain evidence="9 10">NBRC 111993</strain>
    </source>
</reference>
<evidence type="ECO:0000256" key="3">
    <source>
        <dbReference type="ARBA" id="ARBA00022692"/>
    </source>
</evidence>
<keyword evidence="4 6" id="KW-1133">Transmembrane helix</keyword>
<feature type="transmembrane region" description="Helical" evidence="6">
    <location>
        <begin position="373"/>
        <end position="398"/>
    </location>
</feature>
<keyword evidence="5 6" id="KW-0472">Membrane</keyword>
<organism evidence="9 10">
    <name type="scientific">Paracoccus aestuariivivens</name>
    <dbReference type="NCBI Taxonomy" id="1820333"/>
    <lineage>
        <taxon>Bacteria</taxon>
        <taxon>Pseudomonadati</taxon>
        <taxon>Pseudomonadota</taxon>
        <taxon>Alphaproteobacteria</taxon>
        <taxon>Rhodobacterales</taxon>
        <taxon>Paracoccaceae</taxon>
        <taxon>Paracoccus</taxon>
    </lineage>
</organism>
<sequence length="640" mass="68049">MDPSRSVADLSARGCVSRLRHGNDRTPVPSGFRSGFGFSLLWRGRGGVVGIDRSSRDRIRLTLDQLVLDDVAPERVPRRVRVSLFVDDPLPVPGERVMLTAHLDKPQVPAEPGGFDFRRVAWFEHLGAIGYSRTPVMTIAPPDAGGALALHRLRMRLSVAMKEAIGGQAGAVSSAMMTGDRSGIAEHTNEVMRASNLFHIISISGLHMSMLTGFVYAAIRYLGAMVLGLAGLASSRLHKYAAAAAFLSAASYLWLSGGDVATTRSFIMVAVMLIAIMSDRRAISLRTVAVAAVVILVITPEALVSPGFQMSFAATVALILAAEPWQKIAPRLPWWLKPVTLLLVSSLVASISTSPIAAAHFGRVSHYGVFANLLVVPVIGLVVMPCGAIAAVLAPFGLSDLPLWCMGLGAKWMLVVAEYVANTGGATTLIKAPPHSVLPLMGVGAILVVLSPVYGARQIIARRMVGGMAIIVALIMWDVSKRPDVLISSDGQAVGVMTPEGRAVSRPKGGTFAVSEWLAADGSSNNQVASAAIPYWVDNGGYKKAVLPQELGGVEIYHVIKASFDGKEDSFCQNGSFVIMNRPLELDRVIKGECTVLDSDYLKITGAISLDWRNGSILLDGSNGSGDRSWSGGAEFSAKY</sequence>
<keyword evidence="10" id="KW-1185">Reference proteome</keyword>
<evidence type="ECO:0000259" key="7">
    <source>
        <dbReference type="Pfam" id="PF03772"/>
    </source>
</evidence>
<evidence type="ECO:0000256" key="4">
    <source>
        <dbReference type="ARBA" id="ARBA00022989"/>
    </source>
</evidence>
<dbReference type="Pfam" id="PF03772">
    <property type="entry name" value="Competence"/>
    <property type="match status" value="1"/>
</dbReference>
<evidence type="ECO:0000313" key="10">
    <source>
        <dbReference type="Proteomes" id="UP000478183"/>
    </source>
</evidence>
<gene>
    <name evidence="9" type="ORF">GL286_14275</name>
</gene>
<protein>
    <submittedName>
        <fullName evidence="9">DUF4131 domain-containing protein</fullName>
    </submittedName>
</protein>
<comment type="caution">
    <text evidence="9">The sequence shown here is derived from an EMBL/GenBank/DDBJ whole genome shotgun (WGS) entry which is preliminary data.</text>
</comment>
<dbReference type="InterPro" id="IPR004477">
    <property type="entry name" value="ComEC_N"/>
</dbReference>
<dbReference type="InterPro" id="IPR052159">
    <property type="entry name" value="Competence_DNA_uptake"/>
</dbReference>
<evidence type="ECO:0000256" key="5">
    <source>
        <dbReference type="ARBA" id="ARBA00023136"/>
    </source>
</evidence>
<feature type="domain" description="DUF4131" evidence="8">
    <location>
        <begin position="46"/>
        <end position="134"/>
    </location>
</feature>
<feature type="transmembrane region" description="Helical" evidence="6">
    <location>
        <begin position="261"/>
        <end position="278"/>
    </location>
</feature>
<evidence type="ECO:0000256" key="2">
    <source>
        <dbReference type="ARBA" id="ARBA00022475"/>
    </source>
</evidence>